<dbReference type="Gene3D" id="2.60.120.600">
    <property type="entry name" value="Domain of unknown function DUF1214, C-terminal domain"/>
    <property type="match status" value="1"/>
</dbReference>
<dbReference type="RefSeq" id="WP_187760333.1">
    <property type="nucleotide sequence ID" value="NZ_CP061038.1"/>
</dbReference>
<dbReference type="InterPro" id="IPR037049">
    <property type="entry name" value="DUF1214_C_sf"/>
</dbReference>
<evidence type="ECO:0000259" key="1">
    <source>
        <dbReference type="Pfam" id="PF06742"/>
    </source>
</evidence>
<feature type="domain" description="DUF1214" evidence="1">
    <location>
        <begin position="71"/>
        <end position="170"/>
    </location>
</feature>
<dbReference type="EMBL" id="CP061038">
    <property type="protein sequence ID" value="QNQ08002.1"/>
    <property type="molecule type" value="Genomic_DNA"/>
</dbReference>
<proteinExistence type="predicted"/>
<dbReference type="Pfam" id="PF06742">
    <property type="entry name" value="DUF1214"/>
    <property type="match status" value="1"/>
</dbReference>
<keyword evidence="3" id="KW-1185">Reference proteome</keyword>
<dbReference type="Proteomes" id="UP000516148">
    <property type="component" value="Chromosome"/>
</dbReference>
<evidence type="ECO:0000313" key="2">
    <source>
        <dbReference type="EMBL" id="QNQ08002.1"/>
    </source>
</evidence>
<gene>
    <name evidence="2" type="ORF">H3Z74_14560</name>
</gene>
<dbReference type="AlphaFoldDB" id="A0A7H0LE99"/>
<reference evidence="2 3" key="1">
    <citation type="submission" date="2020-09" db="EMBL/GenBank/DDBJ databases">
        <title>Sphingomonas sp., a new species isolated from pork steak.</title>
        <authorList>
            <person name="Heidler von Heilborn D."/>
        </authorList>
    </citation>
    <scope>NUCLEOTIDE SEQUENCE [LARGE SCALE GENOMIC DNA]</scope>
    <source>
        <strain evidence="3">S8-3T</strain>
    </source>
</reference>
<dbReference type="PANTHER" id="PTHR36509">
    <property type="entry name" value="BLL3101 PROTEIN"/>
    <property type="match status" value="1"/>
</dbReference>
<dbReference type="PANTHER" id="PTHR36509:SF2">
    <property type="entry name" value="BLL3101 PROTEIN"/>
    <property type="match status" value="1"/>
</dbReference>
<dbReference type="KEGG" id="spap:H3Z74_14560"/>
<dbReference type="SUPFAM" id="SSF160935">
    <property type="entry name" value="VPA0735-like"/>
    <property type="match status" value="1"/>
</dbReference>
<protein>
    <submittedName>
        <fullName evidence="2">DUF1214 domain-containing protein</fullName>
    </submittedName>
</protein>
<dbReference type="PIRSF" id="PIRSF009471">
    <property type="entry name" value="UCP009471"/>
    <property type="match status" value="1"/>
</dbReference>
<accession>A0A7H0LE99</accession>
<organism evidence="2 3">
    <name type="scientific">Sphingomonas alpina</name>
    <dbReference type="NCBI Taxonomy" id="653931"/>
    <lineage>
        <taxon>Bacteria</taxon>
        <taxon>Pseudomonadati</taxon>
        <taxon>Pseudomonadota</taxon>
        <taxon>Alphaproteobacteria</taxon>
        <taxon>Sphingomonadales</taxon>
        <taxon>Sphingomonadaceae</taxon>
        <taxon>Sphingomonas</taxon>
    </lineage>
</organism>
<dbReference type="InterPro" id="IPR012038">
    <property type="entry name" value="UCP009471"/>
</dbReference>
<dbReference type="InterPro" id="IPR010621">
    <property type="entry name" value="DUF1214"/>
</dbReference>
<sequence length="191" mass="20276">MWPWARYAITGVIGILIGSGGAVWSVRAGALGGATAIGPWTTGKDYGTAAASAKTRAVVALRGLLALPATETRYYNAATDDAGRPLDGKCRYLVMGGALPVKWWSLTLYDPQGYLVANPANIWSIGSAALPAPEQAQWLVTIAPDRQPGHWLPTGKPGRFELTLRAYLPADRGAANFTRDQLPSIVREACA</sequence>
<name>A0A7H0LE99_9SPHN</name>
<evidence type="ECO:0000313" key="3">
    <source>
        <dbReference type="Proteomes" id="UP000516148"/>
    </source>
</evidence>